<reference evidence="1" key="2">
    <citation type="journal article" date="2015" name="Data Brief">
        <title>Shoot transcriptome of the giant reed, Arundo donax.</title>
        <authorList>
            <person name="Barrero R.A."/>
            <person name="Guerrero F.D."/>
            <person name="Moolhuijzen P."/>
            <person name="Goolsby J.A."/>
            <person name="Tidwell J."/>
            <person name="Bellgard S.E."/>
            <person name="Bellgard M.I."/>
        </authorList>
    </citation>
    <scope>NUCLEOTIDE SEQUENCE</scope>
    <source>
        <tissue evidence="1">Shoot tissue taken approximately 20 cm above the soil surface</tissue>
    </source>
</reference>
<organism evidence="1">
    <name type="scientific">Arundo donax</name>
    <name type="common">Giant reed</name>
    <name type="synonym">Donax arundinaceus</name>
    <dbReference type="NCBI Taxonomy" id="35708"/>
    <lineage>
        <taxon>Eukaryota</taxon>
        <taxon>Viridiplantae</taxon>
        <taxon>Streptophyta</taxon>
        <taxon>Embryophyta</taxon>
        <taxon>Tracheophyta</taxon>
        <taxon>Spermatophyta</taxon>
        <taxon>Magnoliopsida</taxon>
        <taxon>Liliopsida</taxon>
        <taxon>Poales</taxon>
        <taxon>Poaceae</taxon>
        <taxon>PACMAD clade</taxon>
        <taxon>Arundinoideae</taxon>
        <taxon>Arundineae</taxon>
        <taxon>Arundo</taxon>
    </lineage>
</organism>
<evidence type="ECO:0000313" key="1">
    <source>
        <dbReference type="EMBL" id="JAD23417.1"/>
    </source>
</evidence>
<dbReference type="EMBL" id="GBRH01274478">
    <property type="protein sequence ID" value="JAD23417.1"/>
    <property type="molecule type" value="Transcribed_RNA"/>
</dbReference>
<accession>A0A0A8YLG0</accession>
<proteinExistence type="predicted"/>
<protein>
    <submittedName>
        <fullName evidence="1">Uncharacterized protein</fullName>
    </submittedName>
</protein>
<dbReference type="AlphaFoldDB" id="A0A0A8YLG0"/>
<name>A0A0A8YLG0_ARUDO</name>
<sequence length="25" mass="3031">MQNNLSRQAESLRWRSDLRLMGRLV</sequence>
<reference evidence="1" key="1">
    <citation type="submission" date="2014-09" db="EMBL/GenBank/DDBJ databases">
        <authorList>
            <person name="Magalhaes I.L.F."/>
            <person name="Oliveira U."/>
            <person name="Santos F.R."/>
            <person name="Vidigal T.H.D.A."/>
            <person name="Brescovit A.D."/>
            <person name="Santos A.J."/>
        </authorList>
    </citation>
    <scope>NUCLEOTIDE SEQUENCE</scope>
    <source>
        <tissue evidence="1">Shoot tissue taken approximately 20 cm above the soil surface</tissue>
    </source>
</reference>